<evidence type="ECO:0000256" key="3">
    <source>
        <dbReference type="ARBA" id="ARBA00022448"/>
    </source>
</evidence>
<evidence type="ECO:0000256" key="2">
    <source>
        <dbReference type="ARBA" id="ARBA00008114"/>
    </source>
</evidence>
<gene>
    <name evidence="10" type="ORF">C7U56_04825</name>
</gene>
<name>A0A2T3FVB7_9CLOT</name>
<accession>A0A2T3FVB7</accession>
<evidence type="ECO:0000313" key="10">
    <source>
        <dbReference type="EMBL" id="PST39227.1"/>
    </source>
</evidence>
<feature type="transmembrane region" description="Helical" evidence="7">
    <location>
        <begin position="185"/>
        <end position="202"/>
    </location>
</feature>
<feature type="domain" description="Cation efflux protein cytoplasmic" evidence="9">
    <location>
        <begin position="215"/>
        <end position="292"/>
    </location>
</feature>
<dbReference type="AlphaFoldDB" id="A0A2T3FVB7"/>
<evidence type="ECO:0000256" key="4">
    <source>
        <dbReference type="ARBA" id="ARBA00022692"/>
    </source>
</evidence>
<dbReference type="InterPro" id="IPR050291">
    <property type="entry name" value="CDF_Transporter"/>
</dbReference>
<dbReference type="PANTHER" id="PTHR43840">
    <property type="entry name" value="MITOCHONDRIAL METAL TRANSPORTER 1-RELATED"/>
    <property type="match status" value="1"/>
</dbReference>
<dbReference type="InterPro" id="IPR027470">
    <property type="entry name" value="Cation_efflux_CTD"/>
</dbReference>
<dbReference type="InterPro" id="IPR002524">
    <property type="entry name" value="Cation_efflux"/>
</dbReference>
<keyword evidence="3" id="KW-0813">Transport</keyword>
<dbReference type="GO" id="GO:0008324">
    <property type="term" value="F:monoatomic cation transmembrane transporter activity"/>
    <property type="evidence" value="ECO:0007669"/>
    <property type="project" value="InterPro"/>
</dbReference>
<sequence>MKQNDFQKVANQVSFVTIVVNILLAFMKLLAGVFAHSNAMISDSIHSASDVFSTMIVVIGIKLSSKQPDKEHPYGHERMECVAAIVLSMVLFMTGLGIGVEALTDVLKGEYSHLQVPGMLALAAAVISIVSKEAMYWYTRYYAKKIDSSALMADAWHHRSDAFSSIGALVGIVGARMGFPVMDPIASLVIFVFIVKAAYEIFKDAMDKMVDHSCDEKTEEQLRACVLQNPDVARIDLLQTRIFGNKIYADIEIEVDGSMPLREAHKIAEVVHNSIEKTFPKVKHIMVHVNPEIDRK</sequence>
<evidence type="ECO:0000256" key="5">
    <source>
        <dbReference type="ARBA" id="ARBA00022989"/>
    </source>
</evidence>
<keyword evidence="5 7" id="KW-1133">Transmembrane helix</keyword>
<dbReference type="SUPFAM" id="SSF160240">
    <property type="entry name" value="Cation efflux protein cytoplasmic domain-like"/>
    <property type="match status" value="1"/>
</dbReference>
<evidence type="ECO:0000259" key="8">
    <source>
        <dbReference type="Pfam" id="PF01545"/>
    </source>
</evidence>
<feature type="transmembrane region" description="Helical" evidence="7">
    <location>
        <begin position="12"/>
        <end position="35"/>
    </location>
</feature>
<feature type="transmembrane region" description="Helical" evidence="7">
    <location>
        <begin position="81"/>
        <end position="100"/>
    </location>
</feature>
<keyword evidence="6 7" id="KW-0472">Membrane</keyword>
<comment type="subcellular location">
    <subcellularLocation>
        <location evidence="1">Membrane</location>
        <topology evidence="1">Multi-pass membrane protein</topology>
    </subcellularLocation>
</comment>
<feature type="transmembrane region" description="Helical" evidence="7">
    <location>
        <begin position="120"/>
        <end position="139"/>
    </location>
</feature>
<dbReference type="InterPro" id="IPR058533">
    <property type="entry name" value="Cation_efflux_TM"/>
</dbReference>
<feature type="domain" description="Cation efflux protein transmembrane" evidence="8">
    <location>
        <begin position="15"/>
        <end position="208"/>
    </location>
</feature>
<dbReference type="InterPro" id="IPR027469">
    <property type="entry name" value="Cation_efflux_TMD_sf"/>
</dbReference>
<comment type="similarity">
    <text evidence="2">Belongs to the cation diffusion facilitator (CDF) transporter (TC 2.A.4) family.</text>
</comment>
<comment type="caution">
    <text evidence="10">The sequence shown here is derived from an EMBL/GenBank/DDBJ whole genome shotgun (WGS) entry which is preliminary data.</text>
</comment>
<dbReference type="EMBL" id="PYLO01000001">
    <property type="protein sequence ID" value="PST39227.1"/>
    <property type="molecule type" value="Genomic_DNA"/>
</dbReference>
<keyword evidence="4 7" id="KW-0812">Transmembrane</keyword>
<dbReference type="InterPro" id="IPR036837">
    <property type="entry name" value="Cation_efflux_CTD_sf"/>
</dbReference>
<organism evidence="10 11">
    <name type="scientific">Clostridium fessum</name>
    <dbReference type="NCBI Taxonomy" id="2126740"/>
    <lineage>
        <taxon>Bacteria</taxon>
        <taxon>Bacillati</taxon>
        <taxon>Bacillota</taxon>
        <taxon>Clostridia</taxon>
        <taxon>Eubacteriales</taxon>
        <taxon>Clostridiaceae</taxon>
        <taxon>Clostridium</taxon>
    </lineage>
</organism>
<dbReference type="GO" id="GO:0016020">
    <property type="term" value="C:membrane"/>
    <property type="evidence" value="ECO:0007669"/>
    <property type="project" value="UniProtKB-SubCell"/>
</dbReference>
<dbReference type="RefSeq" id="WP_022359193.1">
    <property type="nucleotide sequence ID" value="NZ_CAUWBW010000018.1"/>
</dbReference>
<dbReference type="Gene3D" id="1.20.1510.10">
    <property type="entry name" value="Cation efflux protein transmembrane domain"/>
    <property type="match status" value="1"/>
</dbReference>
<evidence type="ECO:0000256" key="6">
    <source>
        <dbReference type="ARBA" id="ARBA00023136"/>
    </source>
</evidence>
<dbReference type="Pfam" id="PF16916">
    <property type="entry name" value="ZT_dimer"/>
    <property type="match status" value="1"/>
</dbReference>
<evidence type="ECO:0000256" key="7">
    <source>
        <dbReference type="SAM" id="Phobius"/>
    </source>
</evidence>
<reference evidence="10 11" key="1">
    <citation type="submission" date="2018-03" db="EMBL/GenBank/DDBJ databases">
        <title>Lachnoclostridium SNUG30386 gen.nov., sp.nov., isolated from human faeces.</title>
        <authorList>
            <person name="Seo B."/>
            <person name="Jeon K."/>
            <person name="Ko G."/>
        </authorList>
    </citation>
    <scope>NUCLEOTIDE SEQUENCE [LARGE SCALE GENOMIC DNA]</scope>
    <source>
        <strain evidence="10 11">SNUG30386</strain>
    </source>
</reference>
<proteinExistence type="inferred from homology"/>
<evidence type="ECO:0000313" key="11">
    <source>
        <dbReference type="Proteomes" id="UP000241048"/>
    </source>
</evidence>
<dbReference type="NCBIfam" id="TIGR01297">
    <property type="entry name" value="CDF"/>
    <property type="match status" value="1"/>
</dbReference>
<dbReference type="PANTHER" id="PTHR43840:SF15">
    <property type="entry name" value="MITOCHONDRIAL METAL TRANSPORTER 1-RELATED"/>
    <property type="match status" value="1"/>
</dbReference>
<dbReference type="SUPFAM" id="SSF161111">
    <property type="entry name" value="Cation efflux protein transmembrane domain-like"/>
    <property type="match status" value="1"/>
</dbReference>
<dbReference type="Proteomes" id="UP000241048">
    <property type="component" value="Unassembled WGS sequence"/>
</dbReference>
<protein>
    <submittedName>
        <fullName evidence="10">Cation transporter</fullName>
    </submittedName>
</protein>
<dbReference type="Pfam" id="PF01545">
    <property type="entry name" value="Cation_efflux"/>
    <property type="match status" value="1"/>
</dbReference>
<dbReference type="FunFam" id="1.20.1510.10:FF:000006">
    <property type="entry name" value="Divalent cation efflux transporter"/>
    <property type="match status" value="1"/>
</dbReference>
<evidence type="ECO:0000256" key="1">
    <source>
        <dbReference type="ARBA" id="ARBA00004141"/>
    </source>
</evidence>
<keyword evidence="11" id="KW-1185">Reference proteome</keyword>
<feature type="transmembrane region" description="Helical" evidence="7">
    <location>
        <begin position="41"/>
        <end position="61"/>
    </location>
</feature>
<feature type="transmembrane region" description="Helical" evidence="7">
    <location>
        <begin position="160"/>
        <end position="179"/>
    </location>
</feature>
<evidence type="ECO:0000259" key="9">
    <source>
        <dbReference type="Pfam" id="PF16916"/>
    </source>
</evidence>
<dbReference type="Gene3D" id="3.30.70.1350">
    <property type="entry name" value="Cation efflux protein, cytoplasmic domain"/>
    <property type="match status" value="1"/>
</dbReference>